<keyword evidence="1" id="KW-0677">Repeat</keyword>
<dbReference type="PROSITE" id="PS51257">
    <property type="entry name" value="PROKAR_LIPOPROTEIN"/>
    <property type="match status" value="1"/>
</dbReference>
<dbReference type="RefSeq" id="WP_073608052.1">
    <property type="nucleotide sequence ID" value="NZ_MRCG01000005.1"/>
</dbReference>
<comment type="caution">
    <text evidence="4">The sequence shown here is derived from an EMBL/GenBank/DDBJ whole genome shotgun (WGS) entry which is preliminary data.</text>
</comment>
<feature type="repeat" description="TPR" evidence="3">
    <location>
        <begin position="119"/>
        <end position="152"/>
    </location>
</feature>
<dbReference type="OrthoDB" id="479590at2"/>
<name>A0A1U7J6K9_9CYAN</name>
<dbReference type="InterPro" id="IPR050498">
    <property type="entry name" value="Ycf3"/>
</dbReference>
<evidence type="ECO:0000256" key="1">
    <source>
        <dbReference type="ARBA" id="ARBA00022737"/>
    </source>
</evidence>
<dbReference type="AlphaFoldDB" id="A0A1U7J6K9"/>
<gene>
    <name evidence="4" type="ORF">NIES30_08815</name>
</gene>
<dbReference type="InterPro" id="IPR019734">
    <property type="entry name" value="TPR_rpt"/>
</dbReference>
<feature type="repeat" description="TPR" evidence="3">
    <location>
        <begin position="51"/>
        <end position="84"/>
    </location>
</feature>
<organism evidence="4 5">
    <name type="scientific">Phormidium tenue NIES-30</name>
    <dbReference type="NCBI Taxonomy" id="549789"/>
    <lineage>
        <taxon>Bacteria</taxon>
        <taxon>Bacillati</taxon>
        <taxon>Cyanobacteriota</taxon>
        <taxon>Cyanophyceae</taxon>
        <taxon>Oscillatoriophycideae</taxon>
        <taxon>Oscillatoriales</taxon>
        <taxon>Oscillatoriaceae</taxon>
        <taxon>Phormidium</taxon>
    </lineage>
</organism>
<dbReference type="PANTHER" id="PTHR44858">
    <property type="entry name" value="TETRATRICOPEPTIDE REPEAT PROTEIN 6"/>
    <property type="match status" value="1"/>
</dbReference>
<dbReference type="EMBL" id="MRCG01000005">
    <property type="protein sequence ID" value="OKH48641.1"/>
    <property type="molecule type" value="Genomic_DNA"/>
</dbReference>
<reference evidence="4 5" key="1">
    <citation type="submission" date="2016-11" db="EMBL/GenBank/DDBJ databases">
        <title>Draft Genome Sequences of Nine Cyanobacterial Strains from Diverse Habitats.</title>
        <authorList>
            <person name="Zhu T."/>
            <person name="Hou S."/>
            <person name="Lu X."/>
            <person name="Hess W.R."/>
        </authorList>
    </citation>
    <scope>NUCLEOTIDE SEQUENCE [LARGE SCALE GENOMIC DNA]</scope>
    <source>
        <strain evidence="4 5">NIES-30</strain>
    </source>
</reference>
<accession>A0A1U7J6K9</accession>
<evidence type="ECO:0000313" key="5">
    <source>
        <dbReference type="Proteomes" id="UP000185557"/>
    </source>
</evidence>
<dbReference type="InterPro" id="IPR011990">
    <property type="entry name" value="TPR-like_helical_dom_sf"/>
</dbReference>
<sequence>MGKVFGWVFCTALALVGCQREAAVPWQATTLSTEAMENLALPPFLVDAQAAARYRQEGLTFRQQGDLERAIATLKIAAALDPRNPEGQVLLGWTQHLAGFEAPAIAALQTALSYSPEHVPALNALGIVYLVNGQLEAAVETHTRAAELEPSNEIAHYNLSLAYQRLKQGEQAIASAQTVTELEPGNPHPWVALALAHWSAGNTTEATANYRQALGLDSRYTSRDYLDHLEQAGFSQEQIEATEEIRQTVGP</sequence>
<dbReference type="Pfam" id="PF13181">
    <property type="entry name" value="TPR_8"/>
    <property type="match status" value="1"/>
</dbReference>
<dbReference type="PROSITE" id="PS50005">
    <property type="entry name" value="TPR"/>
    <property type="match status" value="2"/>
</dbReference>
<dbReference type="SUPFAM" id="SSF48452">
    <property type="entry name" value="TPR-like"/>
    <property type="match status" value="1"/>
</dbReference>
<dbReference type="STRING" id="549789.NIES30_08815"/>
<protein>
    <submittedName>
        <fullName evidence="4">Uncharacterized protein</fullName>
    </submittedName>
</protein>
<dbReference type="SMART" id="SM00028">
    <property type="entry name" value="TPR"/>
    <property type="match status" value="5"/>
</dbReference>
<dbReference type="Pfam" id="PF13414">
    <property type="entry name" value="TPR_11"/>
    <property type="match status" value="2"/>
</dbReference>
<evidence type="ECO:0000256" key="3">
    <source>
        <dbReference type="PROSITE-ProRule" id="PRU00339"/>
    </source>
</evidence>
<dbReference type="Gene3D" id="1.25.40.10">
    <property type="entry name" value="Tetratricopeptide repeat domain"/>
    <property type="match status" value="2"/>
</dbReference>
<evidence type="ECO:0000313" key="4">
    <source>
        <dbReference type="EMBL" id="OKH48641.1"/>
    </source>
</evidence>
<proteinExistence type="predicted"/>
<dbReference type="PANTHER" id="PTHR44858:SF1">
    <property type="entry name" value="UDP-N-ACETYLGLUCOSAMINE--PEPTIDE N-ACETYLGLUCOSAMINYLTRANSFERASE SPINDLY-RELATED"/>
    <property type="match status" value="1"/>
</dbReference>
<dbReference type="Proteomes" id="UP000185557">
    <property type="component" value="Unassembled WGS sequence"/>
</dbReference>
<keyword evidence="2 3" id="KW-0802">TPR repeat</keyword>
<keyword evidence="5" id="KW-1185">Reference proteome</keyword>
<evidence type="ECO:0000256" key="2">
    <source>
        <dbReference type="ARBA" id="ARBA00022803"/>
    </source>
</evidence>